<dbReference type="Gene3D" id="3.40.1690.10">
    <property type="entry name" value="secretion proteins EscU"/>
    <property type="match status" value="1"/>
</dbReference>
<organism evidence="15 16">
    <name type="scientific">Pleomorphomonas diazotrophica</name>
    <dbReference type="NCBI Taxonomy" id="1166257"/>
    <lineage>
        <taxon>Bacteria</taxon>
        <taxon>Pseudomonadati</taxon>
        <taxon>Pseudomonadota</taxon>
        <taxon>Alphaproteobacteria</taxon>
        <taxon>Hyphomicrobiales</taxon>
        <taxon>Pleomorphomonadaceae</taxon>
        <taxon>Pleomorphomonas</taxon>
    </lineage>
</organism>
<gene>
    <name evidence="13 15" type="primary">flhB</name>
    <name evidence="15" type="ORF">CXZ10_02015</name>
</gene>
<evidence type="ECO:0000256" key="10">
    <source>
        <dbReference type="ARBA" id="ARBA00023136"/>
    </source>
</evidence>
<evidence type="ECO:0000256" key="13">
    <source>
        <dbReference type="RuleBase" id="RU364091"/>
    </source>
</evidence>
<keyword evidence="6 13" id="KW-0812">Transmembrane</keyword>
<dbReference type="Gene3D" id="6.10.250.2080">
    <property type="match status" value="1"/>
</dbReference>
<reference evidence="15 16" key="1">
    <citation type="submission" date="2017-12" db="EMBL/GenBank/DDBJ databases">
        <title>Anaerobic carbon monoxide metabolism by Pleomorphomonas carboxyditropha sp. nov., a new mesophilic hydrogenogenic carboxidotroph.</title>
        <authorList>
            <person name="Esquivel-Elizondo S."/>
            <person name="Krajmalnik-Brown R."/>
        </authorList>
    </citation>
    <scope>NUCLEOTIDE SEQUENCE [LARGE SCALE GENOMIC DNA]</scope>
    <source>
        <strain evidence="15 16">R5-392</strain>
    </source>
</reference>
<keyword evidence="15" id="KW-0282">Flagellum</keyword>
<proteinExistence type="inferred from homology"/>
<keyword evidence="7 13" id="KW-1005">Bacterial flagellum biogenesis</keyword>
<dbReference type="SUPFAM" id="SSF160544">
    <property type="entry name" value="EscU C-terminal domain-like"/>
    <property type="match status" value="1"/>
</dbReference>
<accession>A0A1I4R590</accession>
<evidence type="ECO:0000256" key="3">
    <source>
        <dbReference type="ARBA" id="ARBA00021622"/>
    </source>
</evidence>
<feature type="transmembrane region" description="Helical" evidence="13">
    <location>
        <begin position="190"/>
        <end position="212"/>
    </location>
</feature>
<evidence type="ECO:0000256" key="12">
    <source>
        <dbReference type="ARBA" id="ARBA00025078"/>
    </source>
</evidence>
<protein>
    <recommendedName>
        <fullName evidence="3 13">Flagellar biosynthetic protein FlhB</fullName>
    </recommendedName>
</protein>
<dbReference type="EMBL" id="PJNW01000002">
    <property type="protein sequence ID" value="PKR90188.1"/>
    <property type="molecule type" value="Genomic_DNA"/>
</dbReference>
<dbReference type="InterPro" id="IPR029025">
    <property type="entry name" value="T3SS_substrate_exporter_C"/>
</dbReference>
<dbReference type="PANTHER" id="PTHR30531">
    <property type="entry name" value="FLAGELLAR BIOSYNTHETIC PROTEIN FLHB"/>
    <property type="match status" value="1"/>
</dbReference>
<evidence type="ECO:0000256" key="2">
    <source>
        <dbReference type="ARBA" id="ARBA00010690"/>
    </source>
</evidence>
<evidence type="ECO:0000313" key="15">
    <source>
        <dbReference type="EMBL" id="PKR90188.1"/>
    </source>
</evidence>
<name>A0A1I4R590_9HYPH</name>
<evidence type="ECO:0000256" key="7">
    <source>
        <dbReference type="ARBA" id="ARBA00022795"/>
    </source>
</evidence>
<dbReference type="GO" id="GO:0044780">
    <property type="term" value="P:bacterial-type flagellum assembly"/>
    <property type="evidence" value="ECO:0007669"/>
    <property type="project" value="InterPro"/>
</dbReference>
<comment type="function">
    <text evidence="12 13">Required for formation of the rod structure in the basal body of the flagellar apparatus. Together with FliI and FliH, may constitute the export apparatus of flagellin.</text>
</comment>
<keyword evidence="11 13" id="KW-1006">Bacterial flagellum protein export</keyword>
<dbReference type="GO" id="GO:0005886">
    <property type="term" value="C:plasma membrane"/>
    <property type="evidence" value="ECO:0007669"/>
    <property type="project" value="UniProtKB-SubCell"/>
</dbReference>
<keyword evidence="15" id="KW-0966">Cell projection</keyword>
<dbReference type="RefSeq" id="WP_101287284.1">
    <property type="nucleotide sequence ID" value="NZ_FOUQ01000001.1"/>
</dbReference>
<dbReference type="Pfam" id="PF01312">
    <property type="entry name" value="Bac_export_2"/>
    <property type="match status" value="1"/>
</dbReference>
<keyword evidence="15" id="KW-0969">Cilium</keyword>
<comment type="subcellular location">
    <subcellularLocation>
        <location evidence="1">Cell membrane</location>
        <topology evidence="1">Multi-pass membrane protein</topology>
    </subcellularLocation>
</comment>
<dbReference type="NCBIfam" id="TIGR00328">
    <property type="entry name" value="flhB"/>
    <property type="match status" value="1"/>
</dbReference>
<evidence type="ECO:0000256" key="1">
    <source>
        <dbReference type="ARBA" id="ARBA00004651"/>
    </source>
</evidence>
<dbReference type="InterPro" id="IPR006135">
    <property type="entry name" value="T3SS_substrate_exporter"/>
</dbReference>
<dbReference type="OrthoDB" id="9807950at2"/>
<keyword evidence="8 13" id="KW-0653">Protein transport</keyword>
<dbReference type="InterPro" id="IPR006136">
    <property type="entry name" value="FlhB"/>
</dbReference>
<keyword evidence="16" id="KW-1185">Reference proteome</keyword>
<dbReference type="PANTHER" id="PTHR30531:SF12">
    <property type="entry name" value="FLAGELLAR BIOSYNTHETIC PROTEIN FLHB"/>
    <property type="match status" value="1"/>
</dbReference>
<evidence type="ECO:0000313" key="16">
    <source>
        <dbReference type="Proteomes" id="UP000233491"/>
    </source>
</evidence>
<evidence type="ECO:0000256" key="8">
    <source>
        <dbReference type="ARBA" id="ARBA00022927"/>
    </source>
</evidence>
<feature type="transmembrane region" description="Helical" evidence="13">
    <location>
        <begin position="144"/>
        <end position="166"/>
    </location>
</feature>
<feature type="compositionally biased region" description="Basic and acidic residues" evidence="14">
    <location>
        <begin position="11"/>
        <end position="25"/>
    </location>
</feature>
<sequence>MAGPDDDSDKTEEPTQRKLEQAHEQGDVIKSMEVSTFFGLVAVTAVVGLTGSGMTGVLLPSLRGLFEHAADISVDGGGLRRLYLTLVGGFMLALAFPLVLMALGGIVGSLAQHRMVFSWKSLEPRLDKVSPLAGLKRLFSPESLANFVKGLLKVAILGTVMTMVLWPERDRLDALVTIDIARTLSVAKSIALRMLGFMLVLMFLIAAADYFWSRYRYMHRQRMSLQEVKDEHKQTEGDPHIKGRIRSLRMQRARQRMMQKVPEATVVVTNPTHYAVALKYDDTTPAPVCVAKGVDEVALRIREMAKGADVPIVENPPLARALYASVDLDEVIPEQHYKAVAQVVGYVLNLKKKPSWRS</sequence>
<keyword evidence="4 13" id="KW-0813">Transport</keyword>
<evidence type="ECO:0000256" key="5">
    <source>
        <dbReference type="ARBA" id="ARBA00022475"/>
    </source>
</evidence>
<feature type="transmembrane region" description="Helical" evidence="13">
    <location>
        <begin position="37"/>
        <end position="62"/>
    </location>
</feature>
<feature type="region of interest" description="Disordered" evidence="14">
    <location>
        <begin position="1"/>
        <end position="25"/>
    </location>
</feature>
<keyword evidence="5 13" id="KW-1003">Cell membrane</keyword>
<evidence type="ECO:0000256" key="4">
    <source>
        <dbReference type="ARBA" id="ARBA00022448"/>
    </source>
</evidence>
<feature type="transmembrane region" description="Helical" evidence="13">
    <location>
        <begin position="82"/>
        <end position="111"/>
    </location>
</feature>
<evidence type="ECO:0000256" key="11">
    <source>
        <dbReference type="ARBA" id="ARBA00023225"/>
    </source>
</evidence>
<dbReference type="Proteomes" id="UP000233491">
    <property type="component" value="Unassembled WGS sequence"/>
</dbReference>
<evidence type="ECO:0000256" key="9">
    <source>
        <dbReference type="ARBA" id="ARBA00022989"/>
    </source>
</evidence>
<evidence type="ECO:0000256" key="6">
    <source>
        <dbReference type="ARBA" id="ARBA00022692"/>
    </source>
</evidence>
<dbReference type="FunFam" id="3.40.1690.10:FF:000001">
    <property type="entry name" value="Flagellar biosynthetic protein FlhB"/>
    <property type="match status" value="1"/>
</dbReference>
<keyword evidence="10 13" id="KW-0472">Membrane</keyword>
<comment type="similarity">
    <text evidence="2 13">Belongs to the type III secretion exporter family.</text>
</comment>
<keyword evidence="9 13" id="KW-1133">Transmembrane helix</keyword>
<dbReference type="AlphaFoldDB" id="A0A1I4R590"/>
<feature type="compositionally biased region" description="Acidic residues" evidence="14">
    <location>
        <begin position="1"/>
        <end position="10"/>
    </location>
</feature>
<dbReference type="GO" id="GO:0009306">
    <property type="term" value="P:protein secretion"/>
    <property type="evidence" value="ECO:0007669"/>
    <property type="project" value="InterPro"/>
</dbReference>
<comment type="caution">
    <text evidence="15">The sequence shown here is derived from an EMBL/GenBank/DDBJ whole genome shotgun (WGS) entry which is preliminary data.</text>
</comment>
<evidence type="ECO:0000256" key="14">
    <source>
        <dbReference type="SAM" id="MobiDB-lite"/>
    </source>
</evidence>
<dbReference type="PRINTS" id="PR00950">
    <property type="entry name" value="TYPE3IMSPROT"/>
</dbReference>